<reference evidence="1 2" key="1">
    <citation type="submission" date="2023-12" db="EMBL/GenBank/DDBJ databases">
        <title>A high-quality genome assembly for Dillenia turbinata (Dilleniales).</title>
        <authorList>
            <person name="Chanderbali A."/>
        </authorList>
    </citation>
    <scope>NUCLEOTIDE SEQUENCE [LARGE SCALE GENOMIC DNA]</scope>
    <source>
        <strain evidence="1">LSX21</strain>
        <tissue evidence="1">Leaf</tissue>
    </source>
</reference>
<comment type="caution">
    <text evidence="1">The sequence shown here is derived from an EMBL/GenBank/DDBJ whole genome shotgun (WGS) entry which is preliminary data.</text>
</comment>
<dbReference type="AlphaFoldDB" id="A0AAN8ULT7"/>
<organism evidence="1 2">
    <name type="scientific">Dillenia turbinata</name>
    <dbReference type="NCBI Taxonomy" id="194707"/>
    <lineage>
        <taxon>Eukaryota</taxon>
        <taxon>Viridiplantae</taxon>
        <taxon>Streptophyta</taxon>
        <taxon>Embryophyta</taxon>
        <taxon>Tracheophyta</taxon>
        <taxon>Spermatophyta</taxon>
        <taxon>Magnoliopsida</taxon>
        <taxon>eudicotyledons</taxon>
        <taxon>Gunneridae</taxon>
        <taxon>Pentapetalae</taxon>
        <taxon>Dilleniales</taxon>
        <taxon>Dilleniaceae</taxon>
        <taxon>Dillenia</taxon>
    </lineage>
</organism>
<dbReference type="Proteomes" id="UP001370490">
    <property type="component" value="Unassembled WGS sequence"/>
</dbReference>
<accession>A0AAN8ULT7</accession>
<dbReference type="EMBL" id="JBAMMX010000021">
    <property type="protein sequence ID" value="KAK6919238.1"/>
    <property type="molecule type" value="Genomic_DNA"/>
</dbReference>
<sequence length="405" mass="44874">MDTIGKAQAEQTSCLHMNSCGRISTEEVQSSFTHYSDMAIPLPPFKIVNSADFKMAPGQIYFCLNNIRIMNFYFPWKTPKLSTSRQPDMSQQVLVFDILPWPSIQQKIVTAESNLPAAHSSLINTLYVTVLGTTPSLTILWYNPIATSSMPDCDKPLIIPVHTFEEYFVLPLRFDVLCIMRDKVCGISPGIVGYWISNVVQKVLNRALASDNCLDKEPKHGEHCQSPVLDLFHLQFCKCVRVICQSKWVEGTARVDLVKAFAKRTTTDSVSFNKTHEHNLDSPDCKNALGVDKVGIAKIVKSTLREDLSTSLEPDSLTEFDAVLCKDFGEDTAKRPKHCPAAVDHLKLTKCLPNALWSTLDGSAHGDAASDAANLADELILLLQCCLTSKCRPLNCRGSHPGTKT</sequence>
<evidence type="ECO:0000313" key="1">
    <source>
        <dbReference type="EMBL" id="KAK6919238.1"/>
    </source>
</evidence>
<proteinExistence type="predicted"/>
<protein>
    <submittedName>
        <fullName evidence="1">Uncharacterized protein</fullName>
    </submittedName>
</protein>
<name>A0AAN8ULT7_9MAGN</name>
<evidence type="ECO:0000313" key="2">
    <source>
        <dbReference type="Proteomes" id="UP001370490"/>
    </source>
</evidence>
<gene>
    <name evidence="1" type="ORF">RJ641_015142</name>
</gene>
<keyword evidence="2" id="KW-1185">Reference proteome</keyword>